<keyword evidence="7" id="KW-1185">Reference proteome</keyword>
<accession>A0ABR7XNP4</accession>
<dbReference type="RefSeq" id="WP_190312532.1">
    <property type="nucleotide sequence ID" value="NZ_JACNYL010000001.1"/>
</dbReference>
<sequence>MTDFNTKRNLHILHDDKFTDGAIRQFERYYPHQNIYVVLLYAGSDLKDTSPNTLAQIFKIRDAELKNKIYHIIRTNNVENLFIHYLDNFKASITNKILERFSLKFYWIFYGGDLYGYLQQYRGYHILDDPGLLQKKNMLQRIIRELKYLLWFRKTIRQTMFKAFGQVDYFCFWNEYDFELYQSYFKNNAVFKPFIYYHALGNPAFSGKEKEDIILINHSASFSGNHLYIFRLLNRLGFSDTRYSLLIPLSYGNKEYADIVEDDAIRLFGEKAEILRDFMPIVQYQQKLSKVKVAIFGMKRQEAAGNIFQLLNMGAKVFLREENTVLKWLRNRDFVVFSVEKDLSDMHQITPLSEEEIIHNRACYHRYFSADMYNDMMKNLIGEG</sequence>
<evidence type="ECO:0000256" key="4">
    <source>
        <dbReference type="ARBA" id="ARBA00022679"/>
    </source>
</evidence>
<dbReference type="GO" id="GO:0102031">
    <property type="term" value="F:4-acetamido-4,6-dideoxy-D-galactose transferase activity"/>
    <property type="evidence" value="ECO:0007669"/>
    <property type="project" value="UniProtKB-EC"/>
</dbReference>
<keyword evidence="4 6" id="KW-0808">Transferase</keyword>
<dbReference type="Proteomes" id="UP000651112">
    <property type="component" value="Unassembled WGS sequence"/>
</dbReference>
<protein>
    <submittedName>
        <fullName evidence="6">TDP-N-acetylfucosamine:lipid II N-acetylfucosaminyltransferase</fullName>
        <ecNumber evidence="6">2.4.1.325</ecNumber>
    </submittedName>
</protein>
<evidence type="ECO:0000256" key="5">
    <source>
        <dbReference type="ARBA" id="ARBA00023136"/>
    </source>
</evidence>
<evidence type="ECO:0000256" key="1">
    <source>
        <dbReference type="ARBA" id="ARBA00022475"/>
    </source>
</evidence>
<dbReference type="EMBL" id="JACNYL010000001">
    <property type="protein sequence ID" value="MBD1420792.1"/>
    <property type="molecule type" value="Genomic_DNA"/>
</dbReference>
<keyword evidence="1" id="KW-1003">Cell membrane</keyword>
<gene>
    <name evidence="6" type="ORF">H8B21_04315</name>
</gene>
<organism evidence="6 7">
    <name type="scientific">Sphingobacterium chuzhouense</name>
    <dbReference type="NCBI Taxonomy" id="1742264"/>
    <lineage>
        <taxon>Bacteria</taxon>
        <taxon>Pseudomonadati</taxon>
        <taxon>Bacteroidota</taxon>
        <taxon>Sphingobacteriia</taxon>
        <taxon>Sphingobacteriales</taxon>
        <taxon>Sphingobacteriaceae</taxon>
        <taxon>Sphingobacterium</taxon>
    </lineage>
</organism>
<keyword evidence="3 6" id="KW-0328">Glycosyltransferase</keyword>
<evidence type="ECO:0000256" key="2">
    <source>
        <dbReference type="ARBA" id="ARBA00022519"/>
    </source>
</evidence>
<keyword evidence="2" id="KW-0997">Cell inner membrane</keyword>
<proteinExistence type="predicted"/>
<comment type="caution">
    <text evidence="6">The sequence shown here is derived from an EMBL/GenBank/DDBJ whole genome shotgun (WGS) entry which is preliminary data.</text>
</comment>
<reference evidence="6 7" key="1">
    <citation type="submission" date="2020-08" db="EMBL/GenBank/DDBJ databases">
        <title>Sphingobacterium sp. DN00404 isolated from aquaculture water.</title>
        <authorList>
            <person name="Zhang M."/>
        </authorList>
    </citation>
    <scope>NUCLEOTIDE SEQUENCE [LARGE SCALE GENOMIC DNA]</scope>
    <source>
        <strain evidence="6 7">KCTC 42746</strain>
    </source>
</reference>
<dbReference type="InterPro" id="IPR009993">
    <property type="entry name" value="WecF"/>
</dbReference>
<dbReference type="Pfam" id="PF07429">
    <property type="entry name" value="Glyco_transf_56"/>
    <property type="match status" value="1"/>
</dbReference>
<evidence type="ECO:0000256" key="3">
    <source>
        <dbReference type="ARBA" id="ARBA00022676"/>
    </source>
</evidence>
<keyword evidence="5" id="KW-0472">Membrane</keyword>
<dbReference type="EC" id="2.4.1.325" evidence="6"/>
<evidence type="ECO:0000313" key="7">
    <source>
        <dbReference type="Proteomes" id="UP000651112"/>
    </source>
</evidence>
<evidence type="ECO:0000313" key="6">
    <source>
        <dbReference type="EMBL" id="MBD1420792.1"/>
    </source>
</evidence>
<name>A0ABR7XNP4_9SPHI</name>